<dbReference type="InterPro" id="IPR011051">
    <property type="entry name" value="RmlC_Cupin_sf"/>
</dbReference>
<sequence>MTDKLPTIARFVTTHNADGKAVFTDAVGEAAEKKPIDGGRVVFGLQYCSEEFPVDMNSNKDLDAYQRYQGEPPGLVISSGTVLRTVDMEAGHISPMHRTVSLDYGIVLEGEVELILDSGEKRAMKRGDVAIQRGTCHAWRNMSDTEPARMIYVLMPSKPLEVAGQKLKEDLETMRDVRDST</sequence>
<dbReference type="Gene3D" id="2.60.120.10">
    <property type="entry name" value="Jelly Rolls"/>
    <property type="match status" value="1"/>
</dbReference>
<accession>A0A4U0V776</accession>
<proteinExistence type="predicted"/>
<dbReference type="PANTHER" id="PTHR36156:SF3">
    <property type="entry name" value="CUPIN 2 CONSERVED BARREL DOMAIN-CONTAINING PROTEIN"/>
    <property type="match status" value="1"/>
</dbReference>
<dbReference type="Gene3D" id="2.20.70.150">
    <property type="match status" value="1"/>
</dbReference>
<protein>
    <recommendedName>
        <fullName evidence="1">Cupin type-2 domain-containing protein</fullName>
    </recommendedName>
</protein>
<dbReference type="PANTHER" id="PTHR36156">
    <property type="entry name" value="SLR2101 PROTEIN"/>
    <property type="match status" value="1"/>
</dbReference>
<dbReference type="STRING" id="329885.A0A4U0V776"/>
<dbReference type="SUPFAM" id="SSF51182">
    <property type="entry name" value="RmlC-like cupins"/>
    <property type="match status" value="1"/>
</dbReference>
<reference evidence="2 3" key="1">
    <citation type="submission" date="2017-03" db="EMBL/GenBank/DDBJ databases">
        <title>Genomes of endolithic fungi from Antarctica.</title>
        <authorList>
            <person name="Coleine C."/>
            <person name="Masonjones S."/>
            <person name="Stajich J.E."/>
        </authorList>
    </citation>
    <scope>NUCLEOTIDE SEQUENCE [LARGE SCALE GENOMIC DNA]</scope>
    <source>
        <strain evidence="2 3">CCFEE 5311</strain>
    </source>
</reference>
<comment type="caution">
    <text evidence="2">The sequence shown here is derived from an EMBL/GenBank/DDBJ whole genome shotgun (WGS) entry which is preliminary data.</text>
</comment>
<dbReference type="CDD" id="cd02231">
    <property type="entry name" value="cupin_BLL6423-like"/>
    <property type="match status" value="1"/>
</dbReference>
<dbReference type="Proteomes" id="UP000310066">
    <property type="component" value="Unassembled WGS sequence"/>
</dbReference>
<dbReference type="EMBL" id="NAJP01000018">
    <property type="protein sequence ID" value="TKA43685.1"/>
    <property type="molecule type" value="Genomic_DNA"/>
</dbReference>
<name>A0A4U0V776_9PEZI</name>
<dbReference type="Pfam" id="PF07883">
    <property type="entry name" value="Cupin_2"/>
    <property type="match status" value="1"/>
</dbReference>
<dbReference type="AlphaFoldDB" id="A0A4U0V776"/>
<dbReference type="InterPro" id="IPR013096">
    <property type="entry name" value="Cupin_2"/>
</dbReference>
<dbReference type="InterPro" id="IPR047142">
    <property type="entry name" value="OryJ/VirC-like"/>
</dbReference>
<evidence type="ECO:0000313" key="3">
    <source>
        <dbReference type="Proteomes" id="UP000310066"/>
    </source>
</evidence>
<dbReference type="OrthoDB" id="5840532at2759"/>
<feature type="domain" description="Cupin type-2" evidence="1">
    <location>
        <begin position="86"/>
        <end position="153"/>
    </location>
</feature>
<evidence type="ECO:0000313" key="2">
    <source>
        <dbReference type="EMBL" id="TKA43685.1"/>
    </source>
</evidence>
<organism evidence="2 3">
    <name type="scientific">Friedmanniomyces endolithicus</name>
    <dbReference type="NCBI Taxonomy" id="329885"/>
    <lineage>
        <taxon>Eukaryota</taxon>
        <taxon>Fungi</taxon>
        <taxon>Dikarya</taxon>
        <taxon>Ascomycota</taxon>
        <taxon>Pezizomycotina</taxon>
        <taxon>Dothideomycetes</taxon>
        <taxon>Dothideomycetidae</taxon>
        <taxon>Mycosphaerellales</taxon>
        <taxon>Teratosphaeriaceae</taxon>
        <taxon>Friedmanniomyces</taxon>
    </lineage>
</organism>
<gene>
    <name evidence="2" type="ORF">B0A54_05468</name>
</gene>
<evidence type="ECO:0000259" key="1">
    <source>
        <dbReference type="Pfam" id="PF07883"/>
    </source>
</evidence>
<dbReference type="InterPro" id="IPR014710">
    <property type="entry name" value="RmlC-like_jellyroll"/>
</dbReference>